<feature type="domain" description="Exonuclease" evidence="4">
    <location>
        <begin position="26"/>
        <end position="207"/>
    </location>
</feature>
<reference evidence="6" key="1">
    <citation type="submission" date="2008-02" db="EMBL/GenBank/DDBJ databases">
        <authorList>
            <consortium name="The Broad Institute Genome Sequencing Platform"/>
            <person name="Fischbach M."/>
            <person name="Ward D."/>
            <person name="Young S."/>
            <person name="Jaffe D."/>
            <person name="Gnerre S."/>
            <person name="Berlin A."/>
            <person name="Heiman D."/>
            <person name="Hepburn T."/>
            <person name="Sykes S."/>
            <person name="Alvarado L."/>
            <person name="Kodira C.D."/>
            <person name="Straight P."/>
            <person name="Clardy J."/>
            <person name="Hung D."/>
            <person name="Kolter R."/>
            <person name="Mekalanos J."/>
            <person name="Walker S."/>
            <person name="Walsh C.T."/>
            <person name="Lander E."/>
            <person name="Galagan J."/>
            <person name="Nusbaum C."/>
            <person name="Birren B."/>
        </authorList>
    </citation>
    <scope>NUCLEOTIDE SEQUENCE [LARGE SCALE GENOMIC DNA]</scope>
    <source>
        <strain evidence="6">ATCC 25486 / DSM 40338 / CBS 914.69 / JCM 4507 / NBRC 13074 / NRRL 2958 / 5647</strain>
    </source>
</reference>
<dbReference type="NCBIfam" id="NF005927">
    <property type="entry name" value="PRK07942.1"/>
    <property type="match status" value="1"/>
</dbReference>
<evidence type="ECO:0000256" key="2">
    <source>
        <dbReference type="ARBA" id="ARBA00022801"/>
    </source>
</evidence>
<organism evidence="5 6">
    <name type="scientific">Streptomyces pristinaespiralis (strain ATCC 25486 / DSM 40338 / CBS 914.69 / JCM 4507 / KCC S-0507 / NBRC 13074 / NRRL 2958 / 5647)</name>
    <dbReference type="NCBI Taxonomy" id="457429"/>
    <lineage>
        <taxon>Bacteria</taxon>
        <taxon>Bacillati</taxon>
        <taxon>Actinomycetota</taxon>
        <taxon>Actinomycetes</taxon>
        <taxon>Kitasatosporales</taxon>
        <taxon>Streptomycetaceae</taxon>
        <taxon>Streptomyces</taxon>
    </lineage>
</organism>
<dbReference type="PANTHER" id="PTHR30231">
    <property type="entry name" value="DNA POLYMERASE III SUBUNIT EPSILON"/>
    <property type="match status" value="1"/>
</dbReference>
<dbReference type="GO" id="GO:0003676">
    <property type="term" value="F:nucleic acid binding"/>
    <property type="evidence" value="ECO:0007669"/>
    <property type="project" value="InterPro"/>
</dbReference>
<evidence type="ECO:0000313" key="5">
    <source>
        <dbReference type="EMBL" id="EDY62400.2"/>
    </source>
</evidence>
<dbReference type="SMART" id="SM00479">
    <property type="entry name" value="EXOIII"/>
    <property type="match status" value="1"/>
</dbReference>
<evidence type="ECO:0000313" key="6">
    <source>
        <dbReference type="Proteomes" id="UP000002805"/>
    </source>
</evidence>
<keyword evidence="2" id="KW-0378">Hydrolase</keyword>
<reference evidence="6" key="2">
    <citation type="submission" date="2009-10" db="EMBL/GenBank/DDBJ databases">
        <title>The genome sequence of Streptomyces pristinaespiralis strain ATCC 25486.</title>
        <authorList>
            <consortium name="The Broad Institute Genome Sequencing Platform"/>
            <consortium name="Broad Institute Microbial Sequencing Center"/>
            <person name="Fischbach M."/>
            <person name="Godfrey P."/>
            <person name="Ward D."/>
            <person name="Young S."/>
            <person name="Zeng Q."/>
            <person name="Koehrsen M."/>
            <person name="Alvarado L."/>
            <person name="Berlin A.M."/>
            <person name="Bochicchio J."/>
            <person name="Borenstein D."/>
            <person name="Chapman S.B."/>
            <person name="Chen Z."/>
            <person name="Engels R."/>
            <person name="Freedman E."/>
            <person name="Gellesch M."/>
            <person name="Goldberg J."/>
            <person name="Griggs A."/>
            <person name="Gujja S."/>
            <person name="Heilman E.R."/>
            <person name="Heiman D.I."/>
            <person name="Hepburn T.A."/>
            <person name="Howarth C."/>
            <person name="Jen D."/>
            <person name="Larson L."/>
            <person name="Lewis B."/>
            <person name="Mehta T."/>
            <person name="Park D."/>
            <person name="Pearson M."/>
            <person name="Richards J."/>
            <person name="Roberts A."/>
            <person name="Saif S."/>
            <person name="Shea T.D."/>
            <person name="Shenoy N."/>
            <person name="Sisk P."/>
            <person name="Stolte C."/>
            <person name="Sykes S.N."/>
            <person name="Thomson T."/>
            <person name="Walk T."/>
            <person name="White J."/>
            <person name="Yandava C."/>
            <person name="Straight P."/>
            <person name="Clardy J."/>
            <person name="Hung D."/>
            <person name="Kolter R."/>
            <person name="Mekalanos J."/>
            <person name="Walker S."/>
            <person name="Walsh C.T."/>
            <person name="Wieland-Brown L.C."/>
            <person name="Haas B."/>
            <person name="Nusbaum C."/>
            <person name="Birren B."/>
        </authorList>
    </citation>
    <scope>NUCLEOTIDE SEQUENCE [LARGE SCALE GENOMIC DNA]</scope>
    <source>
        <strain evidence="6">ATCC 25486 / DSM 40338 / CBS 914.69 / JCM 4507 / NBRC 13074 / NRRL 2958 / 5647</strain>
    </source>
</reference>
<gene>
    <name evidence="5" type="ORF">SSDG_00718</name>
</gene>
<dbReference type="CDD" id="cd06127">
    <property type="entry name" value="DEDDh"/>
    <property type="match status" value="1"/>
</dbReference>
<dbReference type="InterPro" id="IPR013520">
    <property type="entry name" value="Ribonucl_H"/>
</dbReference>
<dbReference type="eggNOG" id="COG0847">
    <property type="taxonomic scope" value="Bacteria"/>
</dbReference>
<protein>
    <submittedName>
        <fullName evidence="5">DNA polymerase III subunit epsilon</fullName>
    </submittedName>
</protein>
<dbReference type="Gene3D" id="3.30.420.10">
    <property type="entry name" value="Ribonuclease H-like superfamily/Ribonuclease H"/>
    <property type="match status" value="1"/>
</dbReference>
<dbReference type="GO" id="GO:0008408">
    <property type="term" value="F:3'-5' exonuclease activity"/>
    <property type="evidence" value="ECO:0007669"/>
    <property type="project" value="TreeGrafter"/>
</dbReference>
<keyword evidence="3" id="KW-0269">Exonuclease</keyword>
<proteinExistence type="predicted"/>
<keyword evidence="1" id="KW-0540">Nuclease</keyword>
<keyword evidence="6" id="KW-1185">Reference proteome</keyword>
<dbReference type="InterPro" id="IPR036397">
    <property type="entry name" value="RNaseH_sf"/>
</dbReference>
<accession>B5H6D9</accession>
<evidence type="ECO:0000256" key="1">
    <source>
        <dbReference type="ARBA" id="ARBA00022722"/>
    </source>
</evidence>
<dbReference type="GO" id="GO:0005829">
    <property type="term" value="C:cytosol"/>
    <property type="evidence" value="ECO:0007669"/>
    <property type="project" value="TreeGrafter"/>
</dbReference>
<name>B5H6D9_STRE2</name>
<dbReference type="Proteomes" id="UP000002805">
    <property type="component" value="Chromosome"/>
</dbReference>
<dbReference type="PANTHER" id="PTHR30231:SF4">
    <property type="entry name" value="PROTEIN NEN2"/>
    <property type="match status" value="1"/>
</dbReference>
<evidence type="ECO:0000256" key="3">
    <source>
        <dbReference type="ARBA" id="ARBA00022839"/>
    </source>
</evidence>
<dbReference type="Pfam" id="PF00929">
    <property type="entry name" value="RNase_T"/>
    <property type="match status" value="1"/>
</dbReference>
<dbReference type="EMBL" id="CM000950">
    <property type="protein sequence ID" value="EDY62400.2"/>
    <property type="molecule type" value="Genomic_DNA"/>
</dbReference>
<dbReference type="SUPFAM" id="SSF53098">
    <property type="entry name" value="Ribonuclease H-like"/>
    <property type="match status" value="1"/>
</dbReference>
<evidence type="ECO:0000259" key="4">
    <source>
        <dbReference type="SMART" id="SM00479"/>
    </source>
</evidence>
<dbReference type="AlphaFoldDB" id="B5H6D9"/>
<sequence length="259" mass="28008">MREWSSTGGSTTHHREGGTMSWHRELLVGFDLETTGTDPLDARIVTAAVVELRAGEPVRSHGWMADPGISIPAQASAIHGISNERASAEGRPAREVAEEIADTLTAHWRQGVPVVAYNAAFDLTLLAAELQRHGLPSLGERLDGRPIGPVIDPYTIDRAVDRYRKGKRTLEAVCVEYGVLLGSAHHADADARAAVLVACAIAERHASVASLTVAELHERQVDWYAEWAVGFQSFLRRKGTADAVVDTSWPMREPAPVAG</sequence>
<dbReference type="HOGENOM" id="CLU_047806_5_0_11"/>
<dbReference type="InterPro" id="IPR012337">
    <property type="entry name" value="RNaseH-like_sf"/>
</dbReference>